<gene>
    <name evidence="9" type="primary">NDAI0D00900</name>
    <name evidence="9" type="ordered locus">NDAI_0D00900</name>
</gene>
<dbReference type="HOGENOM" id="CLU_015392_0_0_1"/>
<dbReference type="OrthoDB" id="2943660at2759"/>
<dbReference type="Pfam" id="PF00172">
    <property type="entry name" value="Zn_clus"/>
    <property type="match status" value="1"/>
</dbReference>
<dbReference type="GO" id="GO:0045944">
    <property type="term" value="P:positive regulation of transcription by RNA polymerase II"/>
    <property type="evidence" value="ECO:0007669"/>
    <property type="project" value="TreeGrafter"/>
</dbReference>
<keyword evidence="5" id="KW-0804">Transcription</keyword>
<feature type="compositionally biased region" description="Polar residues" evidence="7">
    <location>
        <begin position="65"/>
        <end position="90"/>
    </location>
</feature>
<evidence type="ECO:0000259" key="8">
    <source>
        <dbReference type="PROSITE" id="PS50048"/>
    </source>
</evidence>
<dbReference type="PANTHER" id="PTHR31069:SF29">
    <property type="entry name" value="OLEATE-ACTIVATED TRANSCRIPTION FACTOR 1-RELATED"/>
    <property type="match status" value="1"/>
</dbReference>
<keyword evidence="4" id="KW-0238">DNA-binding</keyword>
<dbReference type="CDD" id="cd00067">
    <property type="entry name" value="GAL4"/>
    <property type="match status" value="1"/>
</dbReference>
<keyword evidence="2" id="KW-0862">Zinc</keyword>
<evidence type="ECO:0000256" key="3">
    <source>
        <dbReference type="ARBA" id="ARBA00023015"/>
    </source>
</evidence>
<dbReference type="Proteomes" id="UP000000689">
    <property type="component" value="Chromosome 4"/>
</dbReference>
<dbReference type="GO" id="GO:0005634">
    <property type="term" value="C:nucleus"/>
    <property type="evidence" value="ECO:0007669"/>
    <property type="project" value="TreeGrafter"/>
</dbReference>
<evidence type="ECO:0000313" key="9">
    <source>
        <dbReference type="EMBL" id="CCD24404.1"/>
    </source>
</evidence>
<dbReference type="KEGG" id="ndi:NDAI_0D00900"/>
<dbReference type="OMA" id="TIEDRMH"/>
<dbReference type="SUPFAM" id="SSF57701">
    <property type="entry name" value="Zn2/Cys6 DNA-binding domain"/>
    <property type="match status" value="1"/>
</dbReference>
<evidence type="ECO:0000256" key="4">
    <source>
        <dbReference type="ARBA" id="ARBA00023125"/>
    </source>
</evidence>
<dbReference type="InterPro" id="IPR050675">
    <property type="entry name" value="OAF3"/>
</dbReference>
<feature type="domain" description="Zn(2)-C6 fungal-type" evidence="8">
    <location>
        <begin position="30"/>
        <end position="60"/>
    </location>
</feature>
<feature type="region of interest" description="Disordered" evidence="7">
    <location>
        <begin position="1"/>
        <end position="20"/>
    </location>
</feature>
<keyword evidence="10" id="KW-1185">Reference proteome</keyword>
<dbReference type="GO" id="GO:0000981">
    <property type="term" value="F:DNA-binding transcription factor activity, RNA polymerase II-specific"/>
    <property type="evidence" value="ECO:0007669"/>
    <property type="project" value="InterPro"/>
</dbReference>
<dbReference type="InterPro" id="IPR036864">
    <property type="entry name" value="Zn2-C6_fun-type_DNA-bd_sf"/>
</dbReference>
<dbReference type="PANTHER" id="PTHR31069">
    <property type="entry name" value="OLEATE-ACTIVATED TRANSCRIPTION FACTOR 1-RELATED"/>
    <property type="match status" value="1"/>
</dbReference>
<name>G0W9E3_NAUDC</name>
<dbReference type="GO" id="GO:0008270">
    <property type="term" value="F:zinc ion binding"/>
    <property type="evidence" value="ECO:0007669"/>
    <property type="project" value="InterPro"/>
</dbReference>
<keyword evidence="6" id="KW-0539">Nucleus</keyword>
<dbReference type="GO" id="GO:0000978">
    <property type="term" value="F:RNA polymerase II cis-regulatory region sequence-specific DNA binding"/>
    <property type="evidence" value="ECO:0007669"/>
    <property type="project" value="TreeGrafter"/>
</dbReference>
<dbReference type="eggNOG" id="ENOG502QW8X">
    <property type="taxonomic scope" value="Eukaryota"/>
</dbReference>
<dbReference type="AlphaFoldDB" id="G0W9E3"/>
<dbReference type="InterPro" id="IPR001138">
    <property type="entry name" value="Zn2Cys6_DnaBD"/>
</dbReference>
<proteinExistence type="predicted"/>
<dbReference type="PROSITE" id="PS00463">
    <property type="entry name" value="ZN2_CY6_FUNGAL_1"/>
    <property type="match status" value="1"/>
</dbReference>
<reference evidence="9 10" key="1">
    <citation type="journal article" date="2011" name="Proc. Natl. Acad. Sci. U.S.A.">
        <title>Evolutionary erosion of yeast sex chromosomes by mating-type switching accidents.</title>
        <authorList>
            <person name="Gordon J.L."/>
            <person name="Armisen D."/>
            <person name="Proux-Wera E."/>
            <person name="Oheigeartaigh S.S."/>
            <person name="Byrne K.P."/>
            <person name="Wolfe K.H."/>
        </authorList>
    </citation>
    <scope>NUCLEOTIDE SEQUENCE [LARGE SCALE GENOMIC DNA]</scope>
    <source>
        <strain evidence="10">ATCC 10597 / BCRC 20456 / CBS 421 / NBRC 0211 / NRRL Y-12639</strain>
    </source>
</reference>
<keyword evidence="3" id="KW-0805">Transcription regulation</keyword>
<dbReference type="RefSeq" id="XP_003669647.1">
    <property type="nucleotide sequence ID" value="XM_003669599.1"/>
</dbReference>
<protein>
    <recommendedName>
        <fullName evidence="8">Zn(2)-C6 fungal-type domain-containing protein</fullName>
    </recommendedName>
</protein>
<dbReference type="CDD" id="cd12148">
    <property type="entry name" value="fungal_TF_MHR"/>
    <property type="match status" value="1"/>
</dbReference>
<organism evidence="9 10">
    <name type="scientific">Naumovozyma dairenensis (strain ATCC 10597 / BCRC 20456 / CBS 421 / NBRC 0211 / NRRL Y-12639)</name>
    <name type="common">Saccharomyces dairenensis</name>
    <dbReference type="NCBI Taxonomy" id="1071378"/>
    <lineage>
        <taxon>Eukaryota</taxon>
        <taxon>Fungi</taxon>
        <taxon>Dikarya</taxon>
        <taxon>Ascomycota</taxon>
        <taxon>Saccharomycotina</taxon>
        <taxon>Saccharomycetes</taxon>
        <taxon>Saccharomycetales</taxon>
        <taxon>Saccharomycetaceae</taxon>
        <taxon>Naumovozyma</taxon>
    </lineage>
</organism>
<dbReference type="Gene3D" id="4.10.240.10">
    <property type="entry name" value="Zn(2)-C6 fungal-type DNA-binding domain"/>
    <property type="match status" value="1"/>
</dbReference>
<sequence length="865" mass="101225">MKSRHAIEGTHQYKMSLQQKSLRRQRRSHVCITCKNQKLRCDRERPSCSRCRRIGRDCVYESPTPEETMTNHGNKELSVTSGISTDGSLENNDEFHNEKPNNSNTLQFDEKLHLWNPKDMYLTHGYQTFVDFPYGTHSIAQYDPYLRLFCPSIHGTTLADLQSRLEFILDESKNPEALSKSPFKTLEDISPLMFIEDAVVKWVDKTNSYLNSQIPLEYFNTMYTIEDRMHPSLMAVVKQIVEDIESLLVSKPTIDKLLKDFYENIYPYYPFIEIELFDQNLSKIYTEVLGSSRYKINVFQENIRFNLEILTLFLLILSITLNNPNLNYTDYNTPRENNTILSKKLLTISKKLLFLLNGFKFTTENILCCSLYVFVAEFLDPANPDMHIAHDQILTLKCLTELSYTLGLYEEPSQFTRYSNRTESNYRFFMFRRKLWIGLQSLILEFLSADGGCNEVNHRYLSNFLGKNQQIIPSFMEHFHSASTFDRQLFEIHDSVYHFHILLNNVMLDCTSNSQEQDLSKIMESLERLKKFTFRKFPLSKLAEIESYTIIGGLQWKNARFDIEMIERTIILKINMIFFSSLMNIFNCLAIYFEKKCSNNWEKYERFYLFFFPRGLDAYLEVATLTINYLRGSFSSSISASHEYFLNKSVAYISIKIISIQLSYLLRVSYKLDMVKKNEPSTYMFFQESSNSTNAVSEITILSSTLEHIRGHVYSIIHSTLERYDDFLFGIYQVMLMGNYVYYLLEHNILTKTTNEFWRKILKTNDIPIKILDKIKLKWGLGKEDQNVINYYTENPISLSSFNGNLLKTVEHKLQTADVYDKLLSVSNIPYPSFHEEGTLDQLLESNIDLFSTIIGDNLGELPIL</sequence>
<dbReference type="PROSITE" id="PS50048">
    <property type="entry name" value="ZN2_CY6_FUNGAL_2"/>
    <property type="match status" value="1"/>
</dbReference>
<dbReference type="SMART" id="SM00066">
    <property type="entry name" value="GAL4"/>
    <property type="match status" value="1"/>
</dbReference>
<accession>G0W9E3</accession>
<evidence type="ECO:0000256" key="5">
    <source>
        <dbReference type="ARBA" id="ARBA00023163"/>
    </source>
</evidence>
<evidence type="ECO:0000256" key="6">
    <source>
        <dbReference type="ARBA" id="ARBA00023242"/>
    </source>
</evidence>
<evidence type="ECO:0000313" key="10">
    <source>
        <dbReference type="Proteomes" id="UP000000689"/>
    </source>
</evidence>
<evidence type="ECO:0000256" key="2">
    <source>
        <dbReference type="ARBA" id="ARBA00022833"/>
    </source>
</evidence>
<evidence type="ECO:0000256" key="7">
    <source>
        <dbReference type="SAM" id="MobiDB-lite"/>
    </source>
</evidence>
<dbReference type="EMBL" id="HE580270">
    <property type="protein sequence ID" value="CCD24404.1"/>
    <property type="molecule type" value="Genomic_DNA"/>
</dbReference>
<keyword evidence="1" id="KW-0479">Metal-binding</keyword>
<evidence type="ECO:0000256" key="1">
    <source>
        <dbReference type="ARBA" id="ARBA00022723"/>
    </source>
</evidence>
<dbReference type="GeneID" id="11495214"/>
<feature type="region of interest" description="Disordered" evidence="7">
    <location>
        <begin position="64"/>
        <end position="104"/>
    </location>
</feature>